<reference evidence="1 2" key="1">
    <citation type="journal article" date="2012" name="J. Bacteriol.">
        <title>Genome sequences of type strains of seven species of the marine bacterium Pseudoalteromonas.</title>
        <authorList>
            <person name="Xie B.B."/>
            <person name="Shu Y.L."/>
            <person name="Qin Q.L."/>
            <person name="Rong J.C."/>
            <person name="Zhang X.Y."/>
            <person name="Chen X.L."/>
            <person name="Shi M."/>
            <person name="He H.L."/>
            <person name="Zhou B.C."/>
            <person name="Zhang Y.Z."/>
        </authorList>
    </citation>
    <scope>NUCLEOTIDE SEQUENCE [LARGE SCALE GENOMIC DNA]</scope>
    <source>
        <strain evidence="1 2">A 37-1-2</strain>
        <plasmid evidence="1 2">unnamed</plasmid>
    </source>
</reference>
<name>A0A290SAA1_9GAMM</name>
<accession>A0A290SAA1</accession>
<sequence>MGGLKLPLWKIGQVTARILAMQPRSMGNRSSLLLVFKRYSSALWEIGQVYCPYLGDTARHYGK</sequence>
<organism evidence="1 2">
    <name type="scientific">Pseudoalteromonas arctica A 37-1-2</name>
    <dbReference type="NCBI Taxonomy" id="1117313"/>
    <lineage>
        <taxon>Bacteria</taxon>
        <taxon>Pseudomonadati</taxon>
        <taxon>Pseudomonadota</taxon>
        <taxon>Gammaproteobacteria</taxon>
        <taxon>Alteromonadales</taxon>
        <taxon>Pseudoalteromonadaceae</taxon>
        <taxon>Pseudoalteromonas</taxon>
    </lineage>
</organism>
<evidence type="ECO:0000313" key="1">
    <source>
        <dbReference type="EMBL" id="ATC88992.1"/>
    </source>
</evidence>
<protein>
    <submittedName>
        <fullName evidence="1">Uncharacterized protein</fullName>
    </submittedName>
</protein>
<geneLocation type="plasmid" evidence="1">
    <name>unnamed</name>
</geneLocation>
<dbReference type="Proteomes" id="UP000016505">
    <property type="component" value="Plasmid unnamed"/>
</dbReference>
<dbReference type="KEGG" id="part:PARC_p0013"/>
<dbReference type="EMBL" id="CP011027">
    <property type="protein sequence ID" value="ATC88992.1"/>
    <property type="molecule type" value="Genomic_DNA"/>
</dbReference>
<proteinExistence type="predicted"/>
<evidence type="ECO:0000313" key="2">
    <source>
        <dbReference type="Proteomes" id="UP000016505"/>
    </source>
</evidence>
<keyword evidence="1" id="KW-0614">Plasmid</keyword>
<gene>
    <name evidence="1" type="ORF">PARC_p0013</name>
</gene>
<dbReference type="AlphaFoldDB" id="A0A290SAA1"/>